<evidence type="ECO:0000256" key="2">
    <source>
        <dbReference type="SAM" id="Phobius"/>
    </source>
</evidence>
<feature type="region of interest" description="Disordered" evidence="1">
    <location>
        <begin position="117"/>
        <end position="189"/>
    </location>
</feature>
<keyword evidence="4" id="KW-1185">Reference proteome</keyword>
<sequence length="189" mass="21032">MEHWLSRSHFSSPRPVGDASQSDLLKWPRDSARHPSVEMSQRNLYWVPVRRKHNAAEETTISTVTKRQNIPKLDTASTAGVVAGVVLFVVIIMAAMVFLIWRNSRYQKKANRLRREAEEAAKSSDAHQEMEMSSDRSTGVTHGSFGHGTIKGRDKAAGNEQIRGSGDPDQLRRSYGTTHDAQSFSTAAV</sequence>
<evidence type="ECO:0000256" key="1">
    <source>
        <dbReference type="SAM" id="MobiDB-lite"/>
    </source>
</evidence>
<name>A0ABR2X6S9_9PEZI</name>
<feature type="compositionally biased region" description="Polar residues" evidence="1">
    <location>
        <begin position="175"/>
        <end position="189"/>
    </location>
</feature>
<keyword evidence="2" id="KW-1133">Transmembrane helix</keyword>
<feature type="region of interest" description="Disordered" evidence="1">
    <location>
        <begin position="1"/>
        <end position="22"/>
    </location>
</feature>
<evidence type="ECO:0000313" key="4">
    <source>
        <dbReference type="Proteomes" id="UP001465668"/>
    </source>
</evidence>
<evidence type="ECO:0000313" key="3">
    <source>
        <dbReference type="EMBL" id="KAK9769489.1"/>
    </source>
</evidence>
<feature type="transmembrane region" description="Helical" evidence="2">
    <location>
        <begin position="81"/>
        <end position="101"/>
    </location>
</feature>
<gene>
    <name evidence="3" type="ORF">SCAR479_13850</name>
</gene>
<organism evidence="3 4">
    <name type="scientific">Seiridium cardinale</name>
    <dbReference type="NCBI Taxonomy" id="138064"/>
    <lineage>
        <taxon>Eukaryota</taxon>
        <taxon>Fungi</taxon>
        <taxon>Dikarya</taxon>
        <taxon>Ascomycota</taxon>
        <taxon>Pezizomycotina</taxon>
        <taxon>Sordariomycetes</taxon>
        <taxon>Xylariomycetidae</taxon>
        <taxon>Amphisphaeriales</taxon>
        <taxon>Sporocadaceae</taxon>
        <taxon>Seiridium</taxon>
    </lineage>
</organism>
<reference evidence="3 4" key="1">
    <citation type="submission" date="2024-02" db="EMBL/GenBank/DDBJ databases">
        <title>First draft genome assembly of two strains of Seiridium cardinale.</title>
        <authorList>
            <person name="Emiliani G."/>
            <person name="Scali E."/>
        </authorList>
    </citation>
    <scope>NUCLEOTIDE SEQUENCE [LARGE SCALE GENOMIC DNA]</scope>
    <source>
        <strain evidence="3 4">BM-138-000479</strain>
    </source>
</reference>
<proteinExistence type="predicted"/>
<protein>
    <submittedName>
        <fullName evidence="3">Uncharacterized protein</fullName>
    </submittedName>
</protein>
<dbReference type="Proteomes" id="UP001465668">
    <property type="component" value="Unassembled WGS sequence"/>
</dbReference>
<keyword evidence="2" id="KW-0812">Transmembrane</keyword>
<dbReference type="EMBL" id="JARVKM010000122">
    <property type="protein sequence ID" value="KAK9769489.1"/>
    <property type="molecule type" value="Genomic_DNA"/>
</dbReference>
<keyword evidence="2" id="KW-0472">Membrane</keyword>
<feature type="compositionally biased region" description="Basic and acidic residues" evidence="1">
    <location>
        <begin position="117"/>
        <end position="134"/>
    </location>
</feature>
<accession>A0ABR2X6S9</accession>
<comment type="caution">
    <text evidence="3">The sequence shown here is derived from an EMBL/GenBank/DDBJ whole genome shotgun (WGS) entry which is preliminary data.</text>
</comment>